<dbReference type="AlphaFoldDB" id="A0A7D5MAG0"/>
<sequence>MNMCKRCGYKTKTEKWMIKHLAEKHGIHLPIGLDESLFDGGIEKIKEEFKGKLYRNGEFYN</sequence>
<keyword evidence="2" id="KW-1185">Reference proteome</keyword>
<organism evidence="1 2">
    <name type="scientific">Nitrosopumilus ureiphilus</name>
    <dbReference type="NCBI Taxonomy" id="1470067"/>
    <lineage>
        <taxon>Archaea</taxon>
        <taxon>Nitrososphaerota</taxon>
        <taxon>Nitrososphaeria</taxon>
        <taxon>Nitrosopumilales</taxon>
        <taxon>Nitrosopumilaceae</taxon>
        <taxon>Nitrosopumilus</taxon>
    </lineage>
</organism>
<evidence type="ECO:0000313" key="1">
    <source>
        <dbReference type="EMBL" id="QLH06969.1"/>
    </source>
</evidence>
<dbReference type="GeneID" id="56067971"/>
<dbReference type="EMBL" id="CP026995">
    <property type="protein sequence ID" value="QLH06969.1"/>
    <property type="molecule type" value="Genomic_DNA"/>
</dbReference>
<gene>
    <name evidence="1" type="ORF">C5F50_07705</name>
</gene>
<dbReference type="Proteomes" id="UP000509478">
    <property type="component" value="Chromosome"/>
</dbReference>
<dbReference type="KEGG" id="nue:C5F50_07705"/>
<evidence type="ECO:0000313" key="2">
    <source>
        <dbReference type="Proteomes" id="UP000509478"/>
    </source>
</evidence>
<name>A0A7D5MAG0_9ARCH</name>
<dbReference type="RefSeq" id="WP_179370829.1">
    <property type="nucleotide sequence ID" value="NZ_CP026995.1"/>
</dbReference>
<accession>A0A7D5MAG0</accession>
<evidence type="ECO:0008006" key="3">
    <source>
        <dbReference type="Google" id="ProtNLM"/>
    </source>
</evidence>
<protein>
    <recommendedName>
        <fullName evidence="3">C2H2-type domain-containing protein</fullName>
    </recommendedName>
</protein>
<reference evidence="1 2" key="1">
    <citation type="submission" date="2018-02" db="EMBL/GenBank/DDBJ databases">
        <title>Complete genome of Nitrosopumilus ureaphilus PS0.</title>
        <authorList>
            <person name="Qin W."/>
            <person name="Zheng Y."/>
            <person name="Stahl D.A."/>
        </authorList>
    </citation>
    <scope>NUCLEOTIDE SEQUENCE [LARGE SCALE GENOMIC DNA]</scope>
    <source>
        <strain evidence="1 2">PS0</strain>
    </source>
</reference>
<proteinExistence type="predicted"/>